<comment type="caution">
    <text evidence="7">The sequence shown here is derived from an EMBL/GenBank/DDBJ whole genome shotgun (WGS) entry which is preliminary data.</text>
</comment>
<dbReference type="EMBL" id="PEYY01000128">
    <property type="protein sequence ID" value="PIS17677.1"/>
    <property type="molecule type" value="Genomic_DNA"/>
</dbReference>
<evidence type="ECO:0000256" key="5">
    <source>
        <dbReference type="ARBA" id="ARBA00022801"/>
    </source>
</evidence>
<dbReference type="Proteomes" id="UP000229574">
    <property type="component" value="Unassembled WGS sequence"/>
</dbReference>
<sequence length="113" mass="13195">MIKDVKVYLSDILDSITLIESYMSGIDYDHFLINRQVQDAVVKRFEVIGEAVKRLDKDFRDIHPELPWKGMIGLRDILVHDYDKVILEELWKLINNGDLQSVKEQVIKVLANI</sequence>
<keyword evidence="1" id="KW-0597">Phosphoprotein</keyword>
<keyword evidence="4" id="KW-0547">Nucleotide-binding</keyword>
<keyword evidence="2" id="KW-1277">Toxin-antitoxin system</keyword>
<evidence type="ECO:0008006" key="9">
    <source>
        <dbReference type="Google" id="ProtNLM"/>
    </source>
</evidence>
<dbReference type="PANTHER" id="PTHR34139">
    <property type="entry name" value="UPF0331 PROTEIN MJ0127"/>
    <property type="match status" value="1"/>
</dbReference>
<gene>
    <name evidence="7" type="ORF">COT54_03415</name>
</gene>
<dbReference type="GO" id="GO:0004540">
    <property type="term" value="F:RNA nuclease activity"/>
    <property type="evidence" value="ECO:0007669"/>
    <property type="project" value="InterPro"/>
</dbReference>
<keyword evidence="3" id="KW-0540">Nuclease</keyword>
<accession>A0A2H0WYI3</accession>
<dbReference type="GO" id="GO:0000166">
    <property type="term" value="F:nucleotide binding"/>
    <property type="evidence" value="ECO:0007669"/>
    <property type="project" value="UniProtKB-KW"/>
</dbReference>
<comment type="similarity">
    <text evidence="6">Belongs to the HepT RNase toxin family.</text>
</comment>
<evidence type="ECO:0000256" key="2">
    <source>
        <dbReference type="ARBA" id="ARBA00022649"/>
    </source>
</evidence>
<protein>
    <recommendedName>
        <fullName evidence="9">DUF86 domain-containing protein</fullName>
    </recommendedName>
</protein>
<evidence type="ECO:0000256" key="4">
    <source>
        <dbReference type="ARBA" id="ARBA00022741"/>
    </source>
</evidence>
<dbReference type="GO" id="GO:0110001">
    <property type="term" value="C:toxin-antitoxin complex"/>
    <property type="evidence" value="ECO:0007669"/>
    <property type="project" value="InterPro"/>
</dbReference>
<reference evidence="8" key="1">
    <citation type="submission" date="2017-09" db="EMBL/GenBank/DDBJ databases">
        <title>Depth-based differentiation of microbial function through sediment-hosted aquifers and enrichment of novel symbionts in the deep terrestrial subsurface.</title>
        <authorList>
            <person name="Probst A.J."/>
            <person name="Ladd B."/>
            <person name="Jarett J.K."/>
            <person name="Geller-Mcgrath D.E."/>
            <person name="Sieber C.M.K."/>
            <person name="Emerson J.B."/>
            <person name="Anantharaman K."/>
            <person name="Thomas B.C."/>
            <person name="Malmstrom R."/>
            <person name="Stieglmeier M."/>
            <person name="Klingl A."/>
            <person name="Woyke T."/>
            <person name="Ryan C.M."/>
            <person name="Banfield J.F."/>
        </authorList>
    </citation>
    <scope>NUCLEOTIDE SEQUENCE [LARGE SCALE GENOMIC DNA]</scope>
</reference>
<evidence type="ECO:0000313" key="8">
    <source>
        <dbReference type="Proteomes" id="UP000229574"/>
    </source>
</evidence>
<dbReference type="InterPro" id="IPR008201">
    <property type="entry name" value="HepT-like"/>
</dbReference>
<dbReference type="InterPro" id="IPR051813">
    <property type="entry name" value="HepT_RNase_toxin"/>
</dbReference>
<proteinExistence type="inferred from homology"/>
<dbReference type="Pfam" id="PF01934">
    <property type="entry name" value="HepT-like"/>
    <property type="match status" value="1"/>
</dbReference>
<dbReference type="InterPro" id="IPR037038">
    <property type="entry name" value="HepT-like_sf"/>
</dbReference>
<dbReference type="GO" id="GO:0016787">
    <property type="term" value="F:hydrolase activity"/>
    <property type="evidence" value="ECO:0007669"/>
    <property type="project" value="UniProtKB-KW"/>
</dbReference>
<evidence type="ECO:0000256" key="3">
    <source>
        <dbReference type="ARBA" id="ARBA00022722"/>
    </source>
</evidence>
<dbReference type="Gene3D" id="1.20.120.580">
    <property type="entry name" value="bsu32300-like"/>
    <property type="match status" value="1"/>
</dbReference>
<keyword evidence="5" id="KW-0378">Hydrolase</keyword>
<evidence type="ECO:0000313" key="7">
    <source>
        <dbReference type="EMBL" id="PIS17677.1"/>
    </source>
</evidence>
<evidence type="ECO:0000256" key="6">
    <source>
        <dbReference type="ARBA" id="ARBA00024207"/>
    </source>
</evidence>
<dbReference type="AlphaFoldDB" id="A0A2H0WYI3"/>
<organism evidence="7 8">
    <name type="scientific">Candidatus Collierbacteria bacterium CG09_land_8_20_14_0_10_46_12</name>
    <dbReference type="NCBI Taxonomy" id="1974533"/>
    <lineage>
        <taxon>Bacteria</taxon>
        <taxon>Candidatus Collieribacteriota</taxon>
    </lineage>
</organism>
<dbReference type="PANTHER" id="PTHR34139:SF1">
    <property type="entry name" value="RNASE MJ1380-RELATED"/>
    <property type="match status" value="1"/>
</dbReference>
<dbReference type="SUPFAM" id="SSF81593">
    <property type="entry name" value="Nucleotidyltransferase substrate binding subunit/domain"/>
    <property type="match status" value="1"/>
</dbReference>
<evidence type="ECO:0000256" key="1">
    <source>
        <dbReference type="ARBA" id="ARBA00022553"/>
    </source>
</evidence>
<name>A0A2H0WYI3_9BACT</name>